<evidence type="ECO:0000259" key="1">
    <source>
        <dbReference type="Pfam" id="PF15353"/>
    </source>
</evidence>
<dbReference type="InterPro" id="IPR054537">
    <property type="entry name" value="HECA_N"/>
</dbReference>
<evidence type="ECO:0000313" key="3">
    <source>
        <dbReference type="EMBL" id="EHB12424.1"/>
    </source>
</evidence>
<dbReference type="PANTHER" id="PTHR13425:SF3">
    <property type="entry name" value="HEADCASE PROTEIN HOMOLOG"/>
    <property type="match status" value="1"/>
</dbReference>
<dbReference type="Pfam" id="PF16002">
    <property type="entry name" value="Headcase"/>
    <property type="match status" value="1"/>
</dbReference>
<name>G5BT13_HETGA</name>
<reference evidence="3 4" key="1">
    <citation type="journal article" date="2011" name="Nature">
        <title>Genome sequencing reveals insights into physiology and longevity of the naked mole rat.</title>
        <authorList>
            <person name="Kim E.B."/>
            <person name="Fang X."/>
            <person name="Fushan A.A."/>
            <person name="Huang Z."/>
            <person name="Lobanov A.V."/>
            <person name="Han L."/>
            <person name="Marino S.M."/>
            <person name="Sun X."/>
            <person name="Turanov A.A."/>
            <person name="Yang P."/>
            <person name="Yim S.H."/>
            <person name="Zhao X."/>
            <person name="Kasaikina M.V."/>
            <person name="Stoletzki N."/>
            <person name="Peng C."/>
            <person name="Polak P."/>
            <person name="Xiong Z."/>
            <person name="Kiezun A."/>
            <person name="Zhu Y."/>
            <person name="Chen Y."/>
            <person name="Kryukov G.V."/>
            <person name="Zhang Q."/>
            <person name="Peshkin L."/>
            <person name="Yang L."/>
            <person name="Bronson R.T."/>
            <person name="Buffenstein R."/>
            <person name="Wang B."/>
            <person name="Han C."/>
            <person name="Li Q."/>
            <person name="Chen L."/>
            <person name="Zhao W."/>
            <person name="Sunyaev S.R."/>
            <person name="Park T.J."/>
            <person name="Zhang G."/>
            <person name="Wang J."/>
            <person name="Gladyshev V.N."/>
        </authorList>
    </citation>
    <scope>NUCLEOTIDE SEQUENCE [LARGE SCALE GENOMIC DNA]</scope>
</reference>
<evidence type="ECO:0000259" key="2">
    <source>
        <dbReference type="Pfam" id="PF16002"/>
    </source>
</evidence>
<dbReference type="Pfam" id="PF15353">
    <property type="entry name" value="HECA_N"/>
    <property type="match status" value="1"/>
</dbReference>
<dbReference type="PANTHER" id="PTHR13425">
    <property type="entry name" value="HEADCASE PROTEIN"/>
    <property type="match status" value="1"/>
</dbReference>
<feature type="domain" description="Headcase N-terminal" evidence="1">
    <location>
        <begin position="1"/>
        <end position="29"/>
    </location>
</feature>
<dbReference type="InterPro" id="IPR026066">
    <property type="entry name" value="Headcase"/>
</dbReference>
<accession>G5BT13</accession>
<evidence type="ECO:0000313" key="4">
    <source>
        <dbReference type="Proteomes" id="UP000006813"/>
    </source>
</evidence>
<gene>
    <name evidence="3" type="ORF">GW7_14754</name>
</gene>
<dbReference type="AlphaFoldDB" id="G5BT13"/>
<proteinExistence type="predicted"/>
<protein>
    <submittedName>
        <fullName evidence="3">Headcase protein-like protein</fullName>
    </submittedName>
</protein>
<dbReference type="EMBL" id="JH171677">
    <property type="protein sequence ID" value="EHB12424.1"/>
    <property type="molecule type" value="Genomic_DNA"/>
</dbReference>
<dbReference type="InterPro" id="IPR031947">
    <property type="entry name" value="Headcase_mid"/>
</dbReference>
<feature type="domain" description="Headcase middle" evidence="2">
    <location>
        <begin position="45"/>
        <end position="80"/>
    </location>
</feature>
<organism evidence="3 4">
    <name type="scientific">Heterocephalus glaber</name>
    <name type="common">Naked mole rat</name>
    <dbReference type="NCBI Taxonomy" id="10181"/>
    <lineage>
        <taxon>Eukaryota</taxon>
        <taxon>Metazoa</taxon>
        <taxon>Chordata</taxon>
        <taxon>Craniata</taxon>
        <taxon>Vertebrata</taxon>
        <taxon>Euteleostomi</taxon>
        <taxon>Mammalia</taxon>
        <taxon>Eutheria</taxon>
        <taxon>Euarchontoglires</taxon>
        <taxon>Glires</taxon>
        <taxon>Rodentia</taxon>
        <taxon>Hystricomorpha</taxon>
        <taxon>Bathyergidae</taxon>
        <taxon>Heterocephalus</taxon>
    </lineage>
</organism>
<dbReference type="Proteomes" id="UP000006813">
    <property type="component" value="Unassembled WGS sequence"/>
</dbReference>
<sequence>MWPKKGYDLAFRFCSCCCWGGHSRKDTDWYQVKQMQDEKPTLTASTVMEGQIGFQYYSEDSSVQQCPHCGNLDYHFMKPFSSFKVLEAYW</sequence>
<dbReference type="InParanoid" id="G5BT13"/>